<evidence type="ECO:0000313" key="1">
    <source>
        <dbReference type="EMBL" id="ERN13945.1"/>
    </source>
</evidence>
<accession>W1Q0Z7</accession>
<keyword evidence="2" id="KW-1185">Reference proteome</keyword>
<evidence type="ECO:0000313" key="2">
    <source>
        <dbReference type="Proteomes" id="UP000017836"/>
    </source>
</evidence>
<proteinExistence type="predicted"/>
<dbReference type="HOGENOM" id="CLU_2443766_0_0_1"/>
<gene>
    <name evidence="1" type="ORF">AMTR_s00021p00130460</name>
</gene>
<sequence>MIGNHVGEREELGHVRWSTMIGNHERGKKEEFTWEKREELGHVRWSTMIDNHESGKREELGHVRWITMISNHVGEKGGVGVRPCKVEYHD</sequence>
<dbReference type="EMBL" id="KI392560">
    <property type="protein sequence ID" value="ERN13945.1"/>
    <property type="molecule type" value="Genomic_DNA"/>
</dbReference>
<protein>
    <submittedName>
        <fullName evidence="1">Uncharacterized protein</fullName>
    </submittedName>
</protein>
<organism evidence="1 2">
    <name type="scientific">Amborella trichopoda</name>
    <dbReference type="NCBI Taxonomy" id="13333"/>
    <lineage>
        <taxon>Eukaryota</taxon>
        <taxon>Viridiplantae</taxon>
        <taxon>Streptophyta</taxon>
        <taxon>Embryophyta</taxon>
        <taxon>Tracheophyta</taxon>
        <taxon>Spermatophyta</taxon>
        <taxon>Magnoliopsida</taxon>
        <taxon>Amborellales</taxon>
        <taxon>Amborellaceae</taxon>
        <taxon>Amborella</taxon>
    </lineage>
</organism>
<dbReference type="Proteomes" id="UP000017836">
    <property type="component" value="Unassembled WGS sequence"/>
</dbReference>
<dbReference type="Gramene" id="ERN13945">
    <property type="protein sequence ID" value="ERN13945"/>
    <property type="gene ID" value="AMTR_s00021p00130460"/>
</dbReference>
<dbReference type="AlphaFoldDB" id="W1Q0Z7"/>
<reference evidence="2" key="1">
    <citation type="journal article" date="2013" name="Science">
        <title>The Amborella genome and the evolution of flowering plants.</title>
        <authorList>
            <consortium name="Amborella Genome Project"/>
        </authorList>
    </citation>
    <scope>NUCLEOTIDE SEQUENCE [LARGE SCALE GENOMIC DNA]</scope>
</reference>
<name>W1Q0Z7_AMBTC</name>